<feature type="compositionally biased region" description="Basic and acidic residues" evidence="6">
    <location>
        <begin position="357"/>
        <end position="372"/>
    </location>
</feature>
<dbReference type="InterPro" id="IPR044865">
    <property type="entry name" value="MRH_dom"/>
</dbReference>
<dbReference type="GO" id="GO:0006491">
    <property type="term" value="P:N-glycan processing"/>
    <property type="evidence" value="ECO:0007669"/>
    <property type="project" value="TreeGrafter"/>
</dbReference>
<keyword evidence="9" id="KW-1185">Reference proteome</keyword>
<dbReference type="STRING" id="50429.A0A2B4STH5"/>
<feature type="compositionally biased region" description="Basic and acidic residues" evidence="6">
    <location>
        <begin position="382"/>
        <end position="408"/>
    </location>
</feature>
<dbReference type="InterPro" id="IPR018247">
    <property type="entry name" value="EF_Hand_1_Ca_BS"/>
</dbReference>
<proteinExistence type="predicted"/>
<comment type="caution">
    <text evidence="8">The sequence shown here is derived from an EMBL/GenBank/DDBJ whole genome shotgun (WGS) entry which is preliminary data.</text>
</comment>
<evidence type="ECO:0000256" key="4">
    <source>
        <dbReference type="ARBA" id="ARBA00023157"/>
    </source>
</evidence>
<evidence type="ECO:0000313" key="9">
    <source>
        <dbReference type="Proteomes" id="UP000225706"/>
    </source>
</evidence>
<evidence type="ECO:0000256" key="5">
    <source>
        <dbReference type="SAM" id="Coils"/>
    </source>
</evidence>
<organism evidence="8 9">
    <name type="scientific">Stylophora pistillata</name>
    <name type="common">Smooth cauliflower coral</name>
    <dbReference type="NCBI Taxonomy" id="50429"/>
    <lineage>
        <taxon>Eukaryota</taxon>
        <taxon>Metazoa</taxon>
        <taxon>Cnidaria</taxon>
        <taxon>Anthozoa</taxon>
        <taxon>Hexacorallia</taxon>
        <taxon>Scleractinia</taxon>
        <taxon>Astrocoeniina</taxon>
        <taxon>Pocilloporidae</taxon>
        <taxon>Stylophora</taxon>
    </lineage>
</organism>
<dbReference type="InterPro" id="IPR028146">
    <property type="entry name" value="PRKCSH_N"/>
</dbReference>
<dbReference type="Pfam" id="PF12999">
    <property type="entry name" value="PRKCSH-like"/>
    <property type="match status" value="1"/>
</dbReference>
<dbReference type="InterPro" id="IPR036607">
    <property type="entry name" value="PRKCSH"/>
</dbReference>
<dbReference type="SUPFAM" id="SSF50911">
    <property type="entry name" value="Mannose 6-phosphate receptor domain"/>
    <property type="match status" value="1"/>
</dbReference>
<reference evidence="9" key="1">
    <citation type="journal article" date="2017" name="bioRxiv">
        <title>Comparative analysis of the genomes of Stylophora pistillata and Acropora digitifera provides evidence for extensive differences between species of corals.</title>
        <authorList>
            <person name="Voolstra C.R."/>
            <person name="Li Y."/>
            <person name="Liew Y.J."/>
            <person name="Baumgarten S."/>
            <person name="Zoccola D."/>
            <person name="Flot J.-F."/>
            <person name="Tambutte S."/>
            <person name="Allemand D."/>
            <person name="Aranda M."/>
        </authorList>
    </citation>
    <scope>NUCLEOTIDE SEQUENCE [LARGE SCALE GENOMIC DNA]</scope>
</reference>
<dbReference type="PROSITE" id="PS00018">
    <property type="entry name" value="EF_HAND_1"/>
    <property type="match status" value="1"/>
</dbReference>
<name>A0A2B4STH5_STYPI</name>
<feature type="region of interest" description="Disordered" evidence="6">
    <location>
        <begin position="288"/>
        <end position="422"/>
    </location>
</feature>
<evidence type="ECO:0000259" key="7">
    <source>
        <dbReference type="PROSITE" id="PS51914"/>
    </source>
</evidence>
<keyword evidence="5" id="KW-0175">Coiled coil</keyword>
<sequence length="558" mass="62655">MAAFEALSRMGKISLIFISIFLFNMYIATASTIRGVALTRLPFYDPSKDFTCLDKSVTVPFSSVNDDFCDCADGTDEPGTSACTNGKFHCTNAGFRPLNIPSSRVNDELCDCCDGSDEYDGTVTCPNTCKELYKELYQKQREEAELAKQGLAIKQDYSQQGQGKKEERKQKLEELKKELEEKKAIVENLKAKKEEVEAVEKEAKDKHEKEWEETKAKIVAERDKTSAETSFKALDTDEDGRVTTQEVINTDLLDKKYNEEEARELLGGYEESDFEGFFSALWSTFKEKLGAKQPQPPPVDGSVTTEGEDKPTEAGDVLESPPPPPPVDENFDDEDLPDVPGEEEDEDEDEDDDDERDEHVDETKQEAEKKIPEQNPEDSKDDDLKMPDYDEETKAKISAADDARKEFNEAETASNDAEREISDLERTLNLNLGQQEEFSPLQGQCFEYTDREYVYKLCPFDRASQQPKGGGSETSLGTWGEWTGDPNKYSRMKYSGGQSCWNGPSRSAEIILRCGSANELVQVSEPSRCEYLMEFKTPAACQDIDIEGAHAHEHGGEL</sequence>
<evidence type="ECO:0000313" key="8">
    <source>
        <dbReference type="EMBL" id="PFX32190.1"/>
    </source>
</evidence>
<evidence type="ECO:0000256" key="3">
    <source>
        <dbReference type="ARBA" id="ARBA00022824"/>
    </source>
</evidence>
<feature type="coiled-coil region" evidence="5">
    <location>
        <begin position="158"/>
        <end position="209"/>
    </location>
</feature>
<dbReference type="InterPro" id="IPR039794">
    <property type="entry name" value="Gtb1-like"/>
</dbReference>
<feature type="domain" description="MRH" evidence="7">
    <location>
        <begin position="443"/>
        <end position="543"/>
    </location>
</feature>
<dbReference type="InterPro" id="IPR009011">
    <property type="entry name" value="Man6P_isomerase_rcpt-bd_dom_sf"/>
</dbReference>
<dbReference type="OrthoDB" id="28322at2759"/>
<accession>A0A2B4STH5</accession>
<feature type="compositionally biased region" description="Acidic residues" evidence="6">
    <location>
        <begin position="329"/>
        <end position="356"/>
    </location>
</feature>
<keyword evidence="3" id="KW-0256">Endoplasmic reticulum</keyword>
<dbReference type="GO" id="GO:0017177">
    <property type="term" value="C:glucosidase II complex"/>
    <property type="evidence" value="ECO:0007669"/>
    <property type="project" value="TreeGrafter"/>
</dbReference>
<dbReference type="AlphaFoldDB" id="A0A2B4STH5"/>
<evidence type="ECO:0000256" key="1">
    <source>
        <dbReference type="ARBA" id="ARBA00022387"/>
    </source>
</evidence>
<dbReference type="EMBL" id="LSMT01000026">
    <property type="protein sequence ID" value="PFX32190.1"/>
    <property type="molecule type" value="Genomic_DNA"/>
</dbReference>
<dbReference type="Proteomes" id="UP000225706">
    <property type="component" value="Unassembled WGS sequence"/>
</dbReference>
<keyword evidence="4" id="KW-1015">Disulfide bond</keyword>
<dbReference type="PROSITE" id="PS51914">
    <property type="entry name" value="MRH"/>
    <property type="match status" value="1"/>
</dbReference>
<keyword evidence="2" id="KW-0732">Signal</keyword>
<gene>
    <name evidence="8" type="primary">PRKCSH</name>
    <name evidence="8" type="ORF">AWC38_SpisGene2995</name>
</gene>
<protein>
    <recommendedName>
        <fullName evidence="1">Glucosidase 2 subunit beta</fullName>
    </recommendedName>
</protein>
<dbReference type="Gene3D" id="2.70.130.10">
    <property type="entry name" value="Mannose-6-phosphate receptor binding domain"/>
    <property type="match status" value="1"/>
</dbReference>
<evidence type="ECO:0000256" key="6">
    <source>
        <dbReference type="SAM" id="MobiDB-lite"/>
    </source>
</evidence>
<dbReference type="Pfam" id="PF13015">
    <property type="entry name" value="PRKCSH_1"/>
    <property type="match status" value="1"/>
</dbReference>
<evidence type="ECO:0000256" key="2">
    <source>
        <dbReference type="ARBA" id="ARBA00022729"/>
    </source>
</evidence>
<dbReference type="PANTHER" id="PTHR12630:SF1">
    <property type="entry name" value="GLUCOSIDASE 2 SUBUNIT BETA"/>
    <property type="match status" value="1"/>
</dbReference>
<dbReference type="PANTHER" id="PTHR12630">
    <property type="entry name" value="N-LINKED OLIGOSACCHARIDE PROCESSING"/>
    <property type="match status" value="1"/>
</dbReference>